<name>A0A1G2SY04_9BACT</name>
<dbReference type="Proteomes" id="UP000178538">
    <property type="component" value="Unassembled WGS sequence"/>
</dbReference>
<dbReference type="Gene3D" id="3.40.50.1470">
    <property type="entry name" value="Peptidyl-tRNA hydrolase"/>
    <property type="match status" value="1"/>
</dbReference>
<gene>
    <name evidence="7" type="primary">pth</name>
    <name evidence="10" type="ORF">A2832_01960</name>
</gene>
<accession>A0A1G2SY04</accession>
<keyword evidence="3 7" id="KW-0378">Hydrolase</keyword>
<dbReference type="Pfam" id="PF01195">
    <property type="entry name" value="Pept_tRNA_hydro"/>
    <property type="match status" value="2"/>
</dbReference>
<dbReference type="EMBL" id="MHVG01000023">
    <property type="protein sequence ID" value="OHA89883.1"/>
    <property type="molecule type" value="Genomic_DNA"/>
</dbReference>
<organism evidence="10 11">
    <name type="scientific">Candidatus Zambryskibacteria bacterium RIFCSPHIGHO2_01_FULL_44_22b</name>
    <dbReference type="NCBI Taxonomy" id="1802737"/>
    <lineage>
        <taxon>Bacteria</taxon>
        <taxon>Candidatus Zambryskiibacteriota</taxon>
    </lineage>
</organism>
<evidence type="ECO:0000313" key="11">
    <source>
        <dbReference type="Proteomes" id="UP000178538"/>
    </source>
</evidence>
<feature type="active site" description="Proton acceptor" evidence="7">
    <location>
        <position position="19"/>
    </location>
</feature>
<comment type="subcellular location">
    <subcellularLocation>
        <location evidence="7">Cytoplasm</location>
    </subcellularLocation>
</comment>
<evidence type="ECO:0000256" key="1">
    <source>
        <dbReference type="ARBA" id="ARBA00013260"/>
    </source>
</evidence>
<evidence type="ECO:0000256" key="3">
    <source>
        <dbReference type="ARBA" id="ARBA00022801"/>
    </source>
</evidence>
<dbReference type="GO" id="GO:0000049">
    <property type="term" value="F:tRNA binding"/>
    <property type="evidence" value="ECO:0007669"/>
    <property type="project" value="UniProtKB-UniRule"/>
</dbReference>
<dbReference type="GO" id="GO:0004045">
    <property type="term" value="F:peptidyl-tRNA hydrolase activity"/>
    <property type="evidence" value="ECO:0007669"/>
    <property type="project" value="UniProtKB-UniRule"/>
</dbReference>
<dbReference type="InterPro" id="IPR018171">
    <property type="entry name" value="Pept_tRNA_hydro_CS"/>
</dbReference>
<dbReference type="GO" id="GO:0072344">
    <property type="term" value="P:rescue of stalled ribosome"/>
    <property type="evidence" value="ECO:0007669"/>
    <property type="project" value="UniProtKB-UniRule"/>
</dbReference>
<feature type="binding site" evidence="7">
    <location>
        <position position="14"/>
    </location>
    <ligand>
        <name>tRNA</name>
        <dbReference type="ChEBI" id="CHEBI:17843"/>
    </ligand>
</feature>
<comment type="similarity">
    <text evidence="5 7 9">Belongs to the PTH family.</text>
</comment>
<proteinExistence type="inferred from homology"/>
<dbReference type="NCBIfam" id="TIGR00447">
    <property type="entry name" value="pth"/>
    <property type="match status" value="1"/>
</dbReference>
<feature type="site" description="Stabilizes the basic form of H active site to accept a proton" evidence="7">
    <location>
        <position position="70"/>
    </location>
</feature>
<comment type="catalytic activity">
    <reaction evidence="7 8">
        <text>an N-acyl-L-alpha-aminoacyl-tRNA + H2O = an N-acyl-L-amino acid + a tRNA + H(+)</text>
        <dbReference type="Rhea" id="RHEA:54448"/>
        <dbReference type="Rhea" id="RHEA-COMP:10123"/>
        <dbReference type="Rhea" id="RHEA-COMP:13883"/>
        <dbReference type="ChEBI" id="CHEBI:15377"/>
        <dbReference type="ChEBI" id="CHEBI:15378"/>
        <dbReference type="ChEBI" id="CHEBI:59874"/>
        <dbReference type="ChEBI" id="CHEBI:78442"/>
        <dbReference type="ChEBI" id="CHEBI:138191"/>
        <dbReference type="EC" id="3.1.1.29"/>
    </reaction>
</comment>
<feature type="binding site" evidence="7">
    <location>
        <position position="44"/>
    </location>
    <ligand>
        <name>tRNA</name>
        <dbReference type="ChEBI" id="CHEBI:17843"/>
    </ligand>
</feature>
<evidence type="ECO:0000256" key="2">
    <source>
        <dbReference type="ARBA" id="ARBA00022555"/>
    </source>
</evidence>
<keyword evidence="7" id="KW-0963">Cytoplasm</keyword>
<dbReference type="STRING" id="1802737.A2832_01960"/>
<dbReference type="InterPro" id="IPR001328">
    <property type="entry name" value="Pept_tRNA_hydro"/>
</dbReference>
<dbReference type="PROSITE" id="PS01195">
    <property type="entry name" value="PEPT_TRNA_HYDROL_1"/>
    <property type="match status" value="1"/>
</dbReference>
<dbReference type="PANTHER" id="PTHR17224">
    <property type="entry name" value="PEPTIDYL-TRNA HYDROLASE"/>
    <property type="match status" value="1"/>
</dbReference>
<dbReference type="CDD" id="cd00462">
    <property type="entry name" value="PTH"/>
    <property type="match status" value="1"/>
</dbReference>
<dbReference type="PANTHER" id="PTHR17224:SF1">
    <property type="entry name" value="PEPTIDYL-TRNA HYDROLASE"/>
    <property type="match status" value="1"/>
</dbReference>
<dbReference type="InterPro" id="IPR036416">
    <property type="entry name" value="Pept_tRNA_hydro_sf"/>
</dbReference>
<comment type="caution">
    <text evidence="7">Lacks conserved residue(s) required for the propagation of feature annotation.</text>
</comment>
<dbReference type="GO" id="GO:0006515">
    <property type="term" value="P:protein quality control for misfolded or incompletely synthesized proteins"/>
    <property type="evidence" value="ECO:0007669"/>
    <property type="project" value="UniProtKB-UniRule"/>
</dbReference>
<evidence type="ECO:0000256" key="9">
    <source>
        <dbReference type="RuleBase" id="RU004320"/>
    </source>
</evidence>
<evidence type="ECO:0000256" key="5">
    <source>
        <dbReference type="ARBA" id="ARBA00038063"/>
    </source>
</evidence>
<feature type="site" description="Discriminates between blocked and unblocked aminoacyl-tRNA" evidence="7">
    <location>
        <position position="9"/>
    </location>
</feature>
<evidence type="ECO:0000313" key="10">
    <source>
        <dbReference type="EMBL" id="OHA89883.1"/>
    </source>
</evidence>
<sequence length="161" mass="17959">MYIVVGLGNPGEEYARTRHNTGRMCADFIAEKVEGIKIFTPDTFMNKTGSAVAKIIKSKKAAEKLIVIYDDLDLPLGTLKISYNRGSGGHKGLESIIKAIKTREFIRIRIGIGKKKDVEKHILGNFTKSETDTLKKVFKKVSEAVEVIVEEGREIAMNQFN</sequence>
<evidence type="ECO:0000256" key="7">
    <source>
        <dbReference type="HAMAP-Rule" id="MF_00083"/>
    </source>
</evidence>
<dbReference type="SUPFAM" id="SSF53178">
    <property type="entry name" value="Peptidyl-tRNA hydrolase-like"/>
    <property type="match status" value="1"/>
</dbReference>
<evidence type="ECO:0000256" key="6">
    <source>
        <dbReference type="ARBA" id="ARBA00050038"/>
    </source>
</evidence>
<dbReference type="HAMAP" id="MF_00083">
    <property type="entry name" value="Pept_tRNA_hydro_bact"/>
    <property type="match status" value="1"/>
</dbReference>
<evidence type="ECO:0000256" key="8">
    <source>
        <dbReference type="RuleBase" id="RU000673"/>
    </source>
</evidence>
<keyword evidence="4 7" id="KW-0694">RNA-binding</keyword>
<reference evidence="10 11" key="1">
    <citation type="journal article" date="2016" name="Nat. Commun.">
        <title>Thousands of microbial genomes shed light on interconnected biogeochemical processes in an aquifer system.</title>
        <authorList>
            <person name="Anantharaman K."/>
            <person name="Brown C.T."/>
            <person name="Hug L.A."/>
            <person name="Sharon I."/>
            <person name="Castelle C.J."/>
            <person name="Probst A.J."/>
            <person name="Thomas B.C."/>
            <person name="Singh A."/>
            <person name="Wilkins M.J."/>
            <person name="Karaoz U."/>
            <person name="Brodie E.L."/>
            <person name="Williams K.H."/>
            <person name="Hubbard S.S."/>
            <person name="Banfield J.F."/>
        </authorList>
    </citation>
    <scope>NUCLEOTIDE SEQUENCE [LARGE SCALE GENOMIC DNA]</scope>
</reference>
<comment type="function">
    <text evidence="7">Hydrolyzes ribosome-free peptidyl-tRNAs (with 1 or more amino acids incorporated), which drop off the ribosome during protein synthesis, or as a result of ribosome stalling.</text>
</comment>
<keyword evidence="2 7" id="KW-0820">tRNA-binding</keyword>
<dbReference type="GO" id="GO:0005737">
    <property type="term" value="C:cytoplasm"/>
    <property type="evidence" value="ECO:0007669"/>
    <property type="project" value="UniProtKB-SubCell"/>
</dbReference>
<evidence type="ECO:0000256" key="4">
    <source>
        <dbReference type="ARBA" id="ARBA00022884"/>
    </source>
</evidence>
<feature type="binding site" evidence="7">
    <location>
        <position position="46"/>
    </location>
    <ligand>
        <name>tRNA</name>
        <dbReference type="ChEBI" id="CHEBI:17843"/>
    </ligand>
</feature>
<comment type="function">
    <text evidence="7">Catalyzes the release of premature peptidyl moieties from peptidyl-tRNA molecules trapped in stalled 50S ribosomal subunits, and thus maintains levels of free tRNAs and 50S ribosomes.</text>
</comment>
<dbReference type="EC" id="3.1.1.29" evidence="1 7"/>
<comment type="subunit">
    <text evidence="7">Monomer.</text>
</comment>
<protein>
    <recommendedName>
        <fullName evidence="6 7">Peptidyl-tRNA hydrolase</fullName>
        <shortName evidence="7">Pth</shortName>
        <ecNumber evidence="1 7">3.1.1.29</ecNumber>
    </recommendedName>
</protein>
<comment type="caution">
    <text evidence="10">The sequence shown here is derived from an EMBL/GenBank/DDBJ whole genome shotgun (WGS) entry which is preliminary data.</text>
</comment>
<dbReference type="AlphaFoldDB" id="A0A1G2SY04"/>